<evidence type="ECO:0000313" key="1">
    <source>
        <dbReference type="EMBL" id="PWF47980.1"/>
    </source>
</evidence>
<protein>
    <submittedName>
        <fullName evidence="1">Uncharacterized protein</fullName>
    </submittedName>
</protein>
<dbReference type="AlphaFoldDB" id="A0A2U2HKF4"/>
<gene>
    <name evidence="1" type="ORF">C7C56_012900</name>
</gene>
<organism evidence="1 2">
    <name type="scientific">Massilia glaciei</name>
    <dbReference type="NCBI Taxonomy" id="1524097"/>
    <lineage>
        <taxon>Bacteria</taxon>
        <taxon>Pseudomonadati</taxon>
        <taxon>Pseudomonadota</taxon>
        <taxon>Betaproteobacteria</taxon>
        <taxon>Burkholderiales</taxon>
        <taxon>Oxalobacteraceae</taxon>
        <taxon>Telluria group</taxon>
        <taxon>Massilia</taxon>
    </lineage>
</organism>
<dbReference type="Proteomes" id="UP000241421">
    <property type="component" value="Unassembled WGS sequence"/>
</dbReference>
<comment type="caution">
    <text evidence="1">The sequence shown here is derived from an EMBL/GenBank/DDBJ whole genome shotgun (WGS) entry which is preliminary data.</text>
</comment>
<evidence type="ECO:0000313" key="2">
    <source>
        <dbReference type="Proteomes" id="UP000241421"/>
    </source>
</evidence>
<accession>A0A2U2HKF4</accession>
<dbReference type="EMBL" id="PXWF02000211">
    <property type="protein sequence ID" value="PWF47980.1"/>
    <property type="molecule type" value="Genomic_DNA"/>
</dbReference>
<name>A0A2U2HKF4_9BURK</name>
<keyword evidence="2" id="KW-1185">Reference proteome</keyword>
<sequence>MHMMGPRMLFYRIKFPSFQVMCGSELSGLVRAGIVDSWWQAIILQGVFNGRRCEAGVQPDAAPRAMQIMK</sequence>
<proteinExistence type="predicted"/>
<reference evidence="1 2" key="1">
    <citation type="submission" date="2018-04" db="EMBL/GenBank/DDBJ databases">
        <title>Massilia violaceinigra sp. nov., a novel purple-pigmented bacterium isolated from Tianshan glacier, Xinjiang, China.</title>
        <authorList>
            <person name="Wang H."/>
        </authorList>
    </citation>
    <scope>NUCLEOTIDE SEQUENCE [LARGE SCALE GENOMIC DNA]</scope>
    <source>
        <strain evidence="1 2">B448-2</strain>
    </source>
</reference>